<name>A0AAV4JXM1_9GAST</name>
<keyword evidence="3" id="KW-1185">Reference proteome</keyword>
<evidence type="ECO:0000313" key="2">
    <source>
        <dbReference type="EMBL" id="GFS27025.1"/>
    </source>
</evidence>
<feature type="region of interest" description="Disordered" evidence="1">
    <location>
        <begin position="1"/>
        <end position="156"/>
    </location>
</feature>
<feature type="compositionally biased region" description="Polar residues" evidence="1">
    <location>
        <begin position="1"/>
        <end position="31"/>
    </location>
</feature>
<dbReference type="Proteomes" id="UP000762676">
    <property type="component" value="Unassembled WGS sequence"/>
</dbReference>
<accession>A0AAV4JXM1</accession>
<sequence length="179" mass="19416">MVASSSSDEDNSFTNQDIQSPQPVNQYTSSTEGDKKDRPASGLTQGTSKNLTGETDSDVVSQASTAHDNSCSKKGYTTSQAQSTESRLSPQDSNSSDDTDSEGSIIASKRRKSGTELSILRSDDESGCENNNTSPERKGADIERLQRSNNLKEKQKSLFSDFKDAVKRRKSRSSVSDSK</sequence>
<evidence type="ECO:0000313" key="3">
    <source>
        <dbReference type="Proteomes" id="UP000762676"/>
    </source>
</evidence>
<comment type="caution">
    <text evidence="2">The sequence shown here is derived from an EMBL/GenBank/DDBJ whole genome shotgun (WGS) entry which is preliminary data.</text>
</comment>
<reference evidence="2 3" key="1">
    <citation type="journal article" date="2021" name="Elife">
        <title>Chloroplast acquisition without the gene transfer in kleptoplastic sea slugs, Plakobranchus ocellatus.</title>
        <authorList>
            <person name="Maeda T."/>
            <person name="Takahashi S."/>
            <person name="Yoshida T."/>
            <person name="Shimamura S."/>
            <person name="Takaki Y."/>
            <person name="Nagai Y."/>
            <person name="Toyoda A."/>
            <person name="Suzuki Y."/>
            <person name="Arimoto A."/>
            <person name="Ishii H."/>
            <person name="Satoh N."/>
            <person name="Nishiyama T."/>
            <person name="Hasebe M."/>
            <person name="Maruyama T."/>
            <person name="Minagawa J."/>
            <person name="Obokata J."/>
            <person name="Shigenobu S."/>
        </authorList>
    </citation>
    <scope>NUCLEOTIDE SEQUENCE [LARGE SCALE GENOMIC DNA]</scope>
</reference>
<organism evidence="2 3">
    <name type="scientific">Elysia marginata</name>
    <dbReference type="NCBI Taxonomy" id="1093978"/>
    <lineage>
        <taxon>Eukaryota</taxon>
        <taxon>Metazoa</taxon>
        <taxon>Spiralia</taxon>
        <taxon>Lophotrochozoa</taxon>
        <taxon>Mollusca</taxon>
        <taxon>Gastropoda</taxon>
        <taxon>Heterobranchia</taxon>
        <taxon>Euthyneura</taxon>
        <taxon>Panpulmonata</taxon>
        <taxon>Sacoglossa</taxon>
        <taxon>Placobranchoidea</taxon>
        <taxon>Plakobranchidae</taxon>
        <taxon>Elysia</taxon>
    </lineage>
</organism>
<dbReference type="AlphaFoldDB" id="A0AAV4JXM1"/>
<proteinExistence type="predicted"/>
<protein>
    <submittedName>
        <fullName evidence="2">Uncharacterized protein</fullName>
    </submittedName>
</protein>
<gene>
    <name evidence="2" type="ORF">ElyMa_005234200</name>
</gene>
<evidence type="ECO:0000256" key="1">
    <source>
        <dbReference type="SAM" id="MobiDB-lite"/>
    </source>
</evidence>
<feature type="compositionally biased region" description="Polar residues" evidence="1">
    <location>
        <begin position="75"/>
        <end position="94"/>
    </location>
</feature>
<feature type="compositionally biased region" description="Polar residues" evidence="1">
    <location>
        <begin position="42"/>
        <end position="69"/>
    </location>
</feature>
<feature type="compositionally biased region" description="Basic and acidic residues" evidence="1">
    <location>
        <begin position="135"/>
        <end position="156"/>
    </location>
</feature>
<dbReference type="EMBL" id="BMAT01010443">
    <property type="protein sequence ID" value="GFS27025.1"/>
    <property type="molecule type" value="Genomic_DNA"/>
</dbReference>